<dbReference type="STRING" id="665004.AC529_01710"/>
<sequence length="83" mass="9090">MDCRTRIAAIGNLISRLVLLADAYVAAVLDRRPLIRVAEDTAAWLGRAWRASAAEARTRRHGPGRGVIAVVITRPTREEDANV</sequence>
<reference evidence="2" key="1">
    <citation type="journal article" date="2017" name="Acta Aliment.">
        <title>Plant polysaccharide degrading enzyme system of Thermpbifida cellulosilytica TB100 revealed by de novo genome project data.</title>
        <authorList>
            <person name="Toth A."/>
            <person name="Baka E."/>
            <person name="Luzics S."/>
            <person name="Bata-Vidacs I."/>
            <person name="Nagy I."/>
            <person name="Balint B."/>
            <person name="Herceg R."/>
            <person name="Olasz F."/>
            <person name="Wilk T."/>
            <person name="Nagy T."/>
            <person name="Kriszt B."/>
            <person name="Nagy I."/>
            <person name="Kukolya J."/>
        </authorList>
    </citation>
    <scope>NUCLEOTIDE SEQUENCE [LARGE SCALE GENOMIC DNA]</scope>
    <source>
        <strain evidence="2">TB100</strain>
    </source>
</reference>
<dbReference type="AlphaFoldDB" id="A0A147KMD3"/>
<name>A0A147KMD3_THECS</name>
<protein>
    <submittedName>
        <fullName evidence="1">Uncharacterized protein</fullName>
    </submittedName>
</protein>
<evidence type="ECO:0000313" key="2">
    <source>
        <dbReference type="Proteomes" id="UP000074382"/>
    </source>
</evidence>
<dbReference type="PATRIC" id="fig|665004.4.peg.4212"/>
<dbReference type="EMBL" id="LGEM01000010">
    <property type="protein sequence ID" value="KUP98398.1"/>
    <property type="molecule type" value="Genomic_DNA"/>
</dbReference>
<evidence type="ECO:0000313" key="1">
    <source>
        <dbReference type="EMBL" id="KUP98398.1"/>
    </source>
</evidence>
<dbReference type="RefSeq" id="WP_157080294.1">
    <property type="nucleotide sequence ID" value="NZ_KQ950191.1"/>
</dbReference>
<keyword evidence="2" id="KW-1185">Reference proteome</keyword>
<gene>
    <name evidence="1" type="ORF">AC529_01710</name>
</gene>
<comment type="caution">
    <text evidence="1">The sequence shown here is derived from an EMBL/GenBank/DDBJ whole genome shotgun (WGS) entry which is preliminary data.</text>
</comment>
<accession>A0A147KMD3</accession>
<dbReference type="Proteomes" id="UP000074382">
    <property type="component" value="Unassembled WGS sequence"/>
</dbReference>
<organism evidence="1 2">
    <name type="scientific">Thermobifida cellulosilytica TB100</name>
    <dbReference type="NCBI Taxonomy" id="665004"/>
    <lineage>
        <taxon>Bacteria</taxon>
        <taxon>Bacillati</taxon>
        <taxon>Actinomycetota</taxon>
        <taxon>Actinomycetes</taxon>
        <taxon>Streptosporangiales</taxon>
        <taxon>Nocardiopsidaceae</taxon>
        <taxon>Thermobifida</taxon>
    </lineage>
</organism>
<proteinExistence type="predicted"/>
<dbReference type="OrthoDB" id="3430658at2"/>